<dbReference type="RefSeq" id="WP_368499588.1">
    <property type="nucleotide sequence ID" value="NZ_CP162511.1"/>
</dbReference>
<feature type="region of interest" description="Disordered" evidence="7">
    <location>
        <begin position="76"/>
        <end position="111"/>
    </location>
</feature>
<protein>
    <submittedName>
        <fullName evidence="9">UvrD-helicase domain-containing protein</fullName>
    </submittedName>
</protein>
<keyword evidence="2 5" id="KW-0378">Hydrolase</keyword>
<keyword evidence="3 5" id="KW-0347">Helicase</keyword>
<dbReference type="Pfam" id="PF13538">
    <property type="entry name" value="UvrD_C_2"/>
    <property type="match status" value="1"/>
</dbReference>
<sequence length="778" mass="83377">MADSELAGERDYVAGLYARLDGLRAEAERELASVRRESVGGNHQSRSERDAFARVYEDRIRQLRDVGERLAFGRLELADPGDGDSGTGSRDARADGASDADRDTRADGADGVDGAAGSRLRYIGRIGLRDENLEPLLLDWRAPQAAAFYQATAATPLGARARRHLTTRGREVVHIEDEVFDTALLDEEGTRLQGEGALLAALSAQRTGRMHDIVSTIQAEQDRIIRSELSGVLVVQGGPGTGKTAVALHRAAYLLYTHRERLGSSGVLVVGPSRAFLQYINAVLPSLGETGVVLASLGQLYPGVEAVADDEPAVAALKGSSEMAALIRRAVRSRQRVPAEPQTLEVNGERIELLPQAIADAIAKARESGKPYNEARVSFVKTMLGQLTKQLAEQLRRRGGTVDDADLAYLREDIRTAYDVRVALNTAWIPLTPEKLLEDLYARPQWLTSLTGHWSKAKRELLRRERGSAFTVSDVPLLDEAAELLGEYDEGDSARKRAEKAQHKRDLENAKNAIRNMDVAGLVSAETVVAGFAESAASLTTAERAASDRTWTYGHIVVDEAQELSPMQWRLLLRRAPLRSFTIVGDIAQASSAASATSWSSTLDPLLGDSWRLEELTVNYRTPAQIVDAAERVAVAGGLEVTHSRSVRTTDWPVEALSSTTDAELGSLVERIAAEMVGGGGTTAVIAADSAVSATADALTEAFGDRVGVGAAGLSRPVAVINPAEAKGLEFDNVVLVSPAAVVDQNARGASALYVAMTRPTQRLVLVLASGETPPAGL</sequence>
<evidence type="ECO:0000256" key="2">
    <source>
        <dbReference type="ARBA" id="ARBA00022801"/>
    </source>
</evidence>
<feature type="compositionally biased region" description="Basic and acidic residues" evidence="7">
    <location>
        <begin position="90"/>
        <end position="108"/>
    </location>
</feature>
<dbReference type="GO" id="GO:0003677">
    <property type="term" value="F:DNA binding"/>
    <property type="evidence" value="ECO:0007669"/>
    <property type="project" value="InterPro"/>
</dbReference>
<dbReference type="GO" id="GO:0005524">
    <property type="term" value="F:ATP binding"/>
    <property type="evidence" value="ECO:0007669"/>
    <property type="project" value="UniProtKB-UniRule"/>
</dbReference>
<dbReference type="InterPro" id="IPR027785">
    <property type="entry name" value="UvrD-like_helicase_C"/>
</dbReference>
<organism evidence="9">
    <name type="scientific">Herbiconiux sp. A18JL235</name>
    <dbReference type="NCBI Taxonomy" id="3152363"/>
    <lineage>
        <taxon>Bacteria</taxon>
        <taxon>Bacillati</taxon>
        <taxon>Actinomycetota</taxon>
        <taxon>Actinomycetes</taxon>
        <taxon>Micrococcales</taxon>
        <taxon>Microbacteriaceae</taxon>
        <taxon>Herbiconiux</taxon>
    </lineage>
</organism>
<dbReference type="PANTHER" id="PTHR11070">
    <property type="entry name" value="UVRD / RECB / PCRA DNA HELICASE FAMILY MEMBER"/>
    <property type="match status" value="1"/>
</dbReference>
<dbReference type="Pfam" id="PF00580">
    <property type="entry name" value="UvrD-helicase"/>
    <property type="match status" value="1"/>
</dbReference>
<gene>
    <name evidence="9" type="ORF">ABFY20_08940</name>
</gene>
<keyword evidence="6" id="KW-0175">Coiled coil</keyword>
<dbReference type="InterPro" id="IPR000212">
    <property type="entry name" value="DNA_helicase_UvrD/REP"/>
</dbReference>
<dbReference type="GO" id="GO:0000725">
    <property type="term" value="P:recombinational repair"/>
    <property type="evidence" value="ECO:0007669"/>
    <property type="project" value="TreeGrafter"/>
</dbReference>
<name>A0AB39BLK6_9MICO</name>
<dbReference type="AlphaFoldDB" id="A0AB39BLK6"/>
<proteinExistence type="predicted"/>
<feature type="domain" description="UvrD-like helicase ATP-binding" evidence="8">
    <location>
        <begin position="216"/>
        <end position="623"/>
    </location>
</feature>
<feature type="binding site" evidence="5">
    <location>
        <begin position="237"/>
        <end position="244"/>
    </location>
    <ligand>
        <name>ATP</name>
        <dbReference type="ChEBI" id="CHEBI:30616"/>
    </ligand>
</feature>
<dbReference type="EMBL" id="CP162511">
    <property type="protein sequence ID" value="XDI07211.1"/>
    <property type="molecule type" value="Genomic_DNA"/>
</dbReference>
<feature type="coiled-coil region" evidence="6">
    <location>
        <begin position="493"/>
        <end position="520"/>
    </location>
</feature>
<evidence type="ECO:0000256" key="5">
    <source>
        <dbReference type="PROSITE-ProRule" id="PRU00560"/>
    </source>
</evidence>
<dbReference type="GO" id="GO:0043138">
    <property type="term" value="F:3'-5' DNA helicase activity"/>
    <property type="evidence" value="ECO:0007669"/>
    <property type="project" value="TreeGrafter"/>
</dbReference>
<evidence type="ECO:0000256" key="1">
    <source>
        <dbReference type="ARBA" id="ARBA00022741"/>
    </source>
</evidence>
<keyword evidence="1 5" id="KW-0547">Nucleotide-binding</keyword>
<evidence type="ECO:0000313" key="9">
    <source>
        <dbReference type="EMBL" id="XDI07211.1"/>
    </source>
</evidence>
<dbReference type="InterPro" id="IPR027417">
    <property type="entry name" value="P-loop_NTPase"/>
</dbReference>
<evidence type="ECO:0000259" key="8">
    <source>
        <dbReference type="PROSITE" id="PS51198"/>
    </source>
</evidence>
<evidence type="ECO:0000256" key="6">
    <source>
        <dbReference type="SAM" id="Coils"/>
    </source>
</evidence>
<dbReference type="InterPro" id="IPR014016">
    <property type="entry name" value="UvrD-like_ATP-bd"/>
</dbReference>
<accession>A0AB39BLK6</accession>
<dbReference type="Gene3D" id="3.40.50.300">
    <property type="entry name" value="P-loop containing nucleotide triphosphate hydrolases"/>
    <property type="match status" value="3"/>
</dbReference>
<keyword evidence="4 5" id="KW-0067">ATP-binding</keyword>
<dbReference type="GO" id="GO:0016787">
    <property type="term" value="F:hydrolase activity"/>
    <property type="evidence" value="ECO:0007669"/>
    <property type="project" value="UniProtKB-UniRule"/>
</dbReference>
<evidence type="ECO:0000256" key="4">
    <source>
        <dbReference type="ARBA" id="ARBA00022840"/>
    </source>
</evidence>
<dbReference type="PROSITE" id="PS51198">
    <property type="entry name" value="UVRD_HELICASE_ATP_BIND"/>
    <property type="match status" value="1"/>
</dbReference>
<dbReference type="PANTHER" id="PTHR11070:SF45">
    <property type="entry name" value="DNA 3'-5' HELICASE"/>
    <property type="match status" value="1"/>
</dbReference>
<dbReference type="GO" id="GO:0005829">
    <property type="term" value="C:cytosol"/>
    <property type="evidence" value="ECO:0007669"/>
    <property type="project" value="TreeGrafter"/>
</dbReference>
<evidence type="ECO:0000256" key="3">
    <source>
        <dbReference type="ARBA" id="ARBA00022806"/>
    </source>
</evidence>
<reference evidence="9" key="1">
    <citation type="submission" date="2024-05" db="EMBL/GenBank/DDBJ databases">
        <title>Herbiconiux sp. A18JL235.</title>
        <authorList>
            <person name="Zhang G."/>
        </authorList>
    </citation>
    <scope>NUCLEOTIDE SEQUENCE</scope>
    <source>
        <strain evidence="9">A18JL235</strain>
    </source>
</reference>
<dbReference type="SUPFAM" id="SSF52540">
    <property type="entry name" value="P-loop containing nucleoside triphosphate hydrolases"/>
    <property type="match status" value="1"/>
</dbReference>
<evidence type="ECO:0000256" key="7">
    <source>
        <dbReference type="SAM" id="MobiDB-lite"/>
    </source>
</evidence>